<dbReference type="AlphaFoldDB" id="A0A9W7Y152"/>
<evidence type="ECO:0000256" key="4">
    <source>
        <dbReference type="SAM" id="MobiDB-lite"/>
    </source>
</evidence>
<dbReference type="PANTHER" id="PTHR12549:SF38">
    <property type="entry name" value="JMJC DOMAIN-CONTAINING HISTONE DEMETHYLASE 2, ISOFORM A"/>
    <property type="match status" value="1"/>
</dbReference>
<feature type="compositionally biased region" description="Gly residues" evidence="4">
    <location>
        <begin position="1053"/>
        <end position="1068"/>
    </location>
</feature>
<dbReference type="PANTHER" id="PTHR12549">
    <property type="entry name" value="JMJC DOMAIN-CONTAINING HISTONE DEMETHYLATION PROTEIN"/>
    <property type="match status" value="1"/>
</dbReference>
<keyword evidence="3" id="KW-0539">Nucleus</keyword>
<dbReference type="Gene3D" id="2.60.120.650">
    <property type="entry name" value="Cupin"/>
    <property type="match status" value="1"/>
</dbReference>
<protein>
    <recommendedName>
        <fullName evidence="5">JmjC domain-containing protein</fullName>
    </recommendedName>
</protein>
<accession>A0A9W7Y152</accession>
<feature type="region of interest" description="Disordered" evidence="4">
    <location>
        <begin position="918"/>
        <end position="944"/>
    </location>
</feature>
<feature type="compositionally biased region" description="Basic and acidic residues" evidence="4">
    <location>
        <begin position="1093"/>
        <end position="1104"/>
    </location>
</feature>
<feature type="compositionally biased region" description="Basic residues" evidence="4">
    <location>
        <begin position="1113"/>
        <end position="1122"/>
    </location>
</feature>
<dbReference type="Proteomes" id="UP001149813">
    <property type="component" value="Unassembled WGS sequence"/>
</dbReference>
<dbReference type="GO" id="GO:0000118">
    <property type="term" value="C:histone deacetylase complex"/>
    <property type="evidence" value="ECO:0007669"/>
    <property type="project" value="TreeGrafter"/>
</dbReference>
<feature type="region of interest" description="Disordered" evidence="4">
    <location>
        <begin position="253"/>
        <end position="289"/>
    </location>
</feature>
<dbReference type="PROSITE" id="PS51184">
    <property type="entry name" value="JMJC"/>
    <property type="match status" value="1"/>
</dbReference>
<reference evidence="6" key="1">
    <citation type="submission" date="2022-07" db="EMBL/GenBank/DDBJ databases">
        <title>Phylogenomic reconstructions and comparative analyses of Kickxellomycotina fungi.</title>
        <authorList>
            <person name="Reynolds N.K."/>
            <person name="Stajich J.E."/>
            <person name="Barry K."/>
            <person name="Grigoriev I.V."/>
            <person name="Crous P."/>
            <person name="Smith M.E."/>
        </authorList>
    </citation>
    <scope>NUCLEOTIDE SEQUENCE</scope>
    <source>
        <strain evidence="6">NBRC 32514</strain>
    </source>
</reference>
<dbReference type="GO" id="GO:0046872">
    <property type="term" value="F:metal ion binding"/>
    <property type="evidence" value="ECO:0007669"/>
    <property type="project" value="UniProtKB-KW"/>
</dbReference>
<dbReference type="EMBL" id="JANBOJ010000017">
    <property type="protein sequence ID" value="KAJ1724921.1"/>
    <property type="molecule type" value="Genomic_DNA"/>
</dbReference>
<evidence type="ECO:0000313" key="7">
    <source>
        <dbReference type="Proteomes" id="UP001149813"/>
    </source>
</evidence>
<dbReference type="InterPro" id="IPR045109">
    <property type="entry name" value="LSDs-like"/>
</dbReference>
<gene>
    <name evidence="6" type="ORF">LPJ53_000845</name>
</gene>
<evidence type="ECO:0000256" key="2">
    <source>
        <dbReference type="ARBA" id="ARBA00022723"/>
    </source>
</evidence>
<sequence>MDATAWPLRDPPALPAGSDCDMSEGEGAVEVDDEVVLASGTLARVPSIQQPQHLSTPPTTPSLETRLAQLLQSVDVVVEIESGSDIVAGLRAQRPQATSEQAALAALGASDEWALSAGRLRYAARCWAAMVARDSVTVAGERVALVARIAGMESPAALARWLAARGLRLRQDGCVWRVEGDASEPLDGVAAMAAAVPQVVAALPAAEDGEAEADIAAEVEAAAMDVDRLPARASRRARRVTNYDEQALADAAAAGAGADEAPAKRARRSAPSAAPESRPESAARAARGDVSSSAGMRLALERAGAAVCVAGDRAPGLAQLLAPDMPPLLVPRSAALPAHVVARRAASSESQPLADSLADDFPLPVVLARWQARQQQRYAAYVAEGLCRSVSVQAAARNATCQRFRSSLPSCKHCVSRQADQPCLFRDVAMVCTLAVTRFDGAVAERVLAAPILAEPPAAAYDGFYDVAQHQARSQRRLLRAAAGAADGPAWQAAYCALAVAPLLAPLLARAVELLEPTVHVRGAEYTALPGVGCSSAPCVRRPLADGSRELCDACAGEVFGVYFLCSLCARELCAGCFARLDDAPVRARRASAKSPPRLLLCRTVARAGARVRLAHRRDQFVRVSRLAPASVARALGCARAGLEAARLLGPLDCLGRVAPADAAQFAARVGALQARARARHAYAAWEAAPVCVEAGELTLGEFSRLWRAGTVVVVRGLLARLDAGVWQPAWWARHRGHEPVTILDCARGAAAIPAAPDRQPWTIADFFRWFDQDVDSDDDAAAAEPSRARELRRHVRSGILKLKDYPPTEDFAAKLPKHFARFMRALPFPEYTHRAGALNLASRLPQACLPPDLGPKMYCAYGSSDAQGGYGTTNLHCDMADAVNLMCYAAGNRPDQPAAVWDLFPAECMPALREYMKAEMPPPPPPPPSSSAPATRPEDPVHDQGTYVTAEHRAAFCARNPGTRIFRVYQNPGDAVFVPAGFAHQVCNYANAVKVAVDFVSPERVHHCDRLASEFRALSSNHPRGRDKLQLDNMMFWTLAADPDSGIVPPGELGGGGDGGDGGGSDGGDSADGSDGNSNSAKDKGSSAGSRARAERRDRRESRQATAATPKQPRRYVRKGGSKSPDDAPSSPDRAVGH</sequence>
<feature type="region of interest" description="Disordered" evidence="4">
    <location>
        <begin position="1043"/>
        <end position="1139"/>
    </location>
</feature>
<evidence type="ECO:0000256" key="3">
    <source>
        <dbReference type="ARBA" id="ARBA00023242"/>
    </source>
</evidence>
<keyword evidence="7" id="KW-1185">Reference proteome</keyword>
<dbReference type="GO" id="GO:0000785">
    <property type="term" value="C:chromatin"/>
    <property type="evidence" value="ECO:0007669"/>
    <property type="project" value="TreeGrafter"/>
</dbReference>
<evidence type="ECO:0000259" key="5">
    <source>
        <dbReference type="PROSITE" id="PS51184"/>
    </source>
</evidence>
<dbReference type="Pfam" id="PF02373">
    <property type="entry name" value="JmjC"/>
    <property type="match status" value="1"/>
</dbReference>
<keyword evidence="2" id="KW-0479">Metal-binding</keyword>
<dbReference type="GO" id="GO:0003712">
    <property type="term" value="F:transcription coregulator activity"/>
    <property type="evidence" value="ECO:0007669"/>
    <property type="project" value="TreeGrafter"/>
</dbReference>
<dbReference type="SUPFAM" id="SSF51197">
    <property type="entry name" value="Clavaminate synthase-like"/>
    <property type="match status" value="1"/>
</dbReference>
<organism evidence="6 7">
    <name type="scientific">Coemansia erecta</name>
    <dbReference type="NCBI Taxonomy" id="147472"/>
    <lineage>
        <taxon>Eukaryota</taxon>
        <taxon>Fungi</taxon>
        <taxon>Fungi incertae sedis</taxon>
        <taxon>Zoopagomycota</taxon>
        <taxon>Kickxellomycotina</taxon>
        <taxon>Kickxellomycetes</taxon>
        <taxon>Kickxellales</taxon>
        <taxon>Kickxellaceae</taxon>
        <taxon>Coemansia</taxon>
    </lineage>
</organism>
<dbReference type="GO" id="GO:0032454">
    <property type="term" value="F:histone H3K9 demethylase activity"/>
    <property type="evidence" value="ECO:0007669"/>
    <property type="project" value="InterPro"/>
</dbReference>
<feature type="compositionally biased region" description="Low complexity" evidence="4">
    <location>
        <begin position="1072"/>
        <end position="1092"/>
    </location>
</feature>
<feature type="region of interest" description="Disordered" evidence="4">
    <location>
        <begin position="1"/>
        <end position="24"/>
    </location>
</feature>
<evidence type="ECO:0000313" key="6">
    <source>
        <dbReference type="EMBL" id="KAJ1724921.1"/>
    </source>
</evidence>
<dbReference type="OrthoDB" id="1667110at2759"/>
<comment type="subcellular location">
    <subcellularLocation>
        <location evidence="1">Nucleus</location>
    </subcellularLocation>
</comment>
<evidence type="ECO:0000256" key="1">
    <source>
        <dbReference type="ARBA" id="ARBA00004123"/>
    </source>
</evidence>
<proteinExistence type="predicted"/>
<feature type="domain" description="JmjC" evidence="5">
    <location>
        <begin position="834"/>
        <end position="1017"/>
    </location>
</feature>
<dbReference type="InterPro" id="IPR003347">
    <property type="entry name" value="JmjC_dom"/>
</dbReference>
<feature type="compositionally biased region" description="Pro residues" evidence="4">
    <location>
        <begin position="921"/>
        <end position="931"/>
    </location>
</feature>
<comment type="caution">
    <text evidence="6">The sequence shown here is derived from an EMBL/GenBank/DDBJ whole genome shotgun (WGS) entry which is preliminary data.</text>
</comment>
<dbReference type="GO" id="GO:0006357">
    <property type="term" value="P:regulation of transcription by RNA polymerase II"/>
    <property type="evidence" value="ECO:0007669"/>
    <property type="project" value="TreeGrafter"/>
</dbReference>
<dbReference type="GO" id="GO:0031490">
    <property type="term" value="F:chromatin DNA binding"/>
    <property type="evidence" value="ECO:0007669"/>
    <property type="project" value="TreeGrafter"/>
</dbReference>
<feature type="compositionally biased region" description="Low complexity" evidence="4">
    <location>
        <begin position="269"/>
        <end position="285"/>
    </location>
</feature>
<name>A0A9W7Y152_9FUNG</name>
<feature type="compositionally biased region" description="Low complexity" evidence="4">
    <location>
        <begin position="1128"/>
        <end position="1139"/>
    </location>
</feature>
<dbReference type="SMART" id="SM00558">
    <property type="entry name" value="JmjC"/>
    <property type="match status" value="1"/>
</dbReference>